<dbReference type="InterPro" id="IPR026341">
    <property type="entry name" value="T9SS_type_B"/>
</dbReference>
<evidence type="ECO:0008006" key="4">
    <source>
        <dbReference type="Google" id="ProtNLM"/>
    </source>
</evidence>
<dbReference type="Gene3D" id="2.60.40.10">
    <property type="entry name" value="Immunoglobulins"/>
    <property type="match status" value="1"/>
</dbReference>
<keyword evidence="1" id="KW-0472">Membrane</keyword>
<reference evidence="2" key="1">
    <citation type="journal article" date="2014" name="Int. J. Syst. Evol. Microbiol.">
        <title>Complete genome sequence of Corynebacterium casei LMG S-19264T (=DSM 44701T), isolated from a smear-ripened cheese.</title>
        <authorList>
            <consortium name="US DOE Joint Genome Institute (JGI-PGF)"/>
            <person name="Walter F."/>
            <person name="Albersmeier A."/>
            <person name="Kalinowski J."/>
            <person name="Ruckert C."/>
        </authorList>
    </citation>
    <scope>NUCLEOTIDE SEQUENCE</scope>
    <source>
        <strain evidence="2">CGMCC 1.15290</strain>
    </source>
</reference>
<evidence type="ECO:0000256" key="1">
    <source>
        <dbReference type="SAM" id="Phobius"/>
    </source>
</evidence>
<dbReference type="InterPro" id="IPR013783">
    <property type="entry name" value="Ig-like_fold"/>
</dbReference>
<gene>
    <name evidence="2" type="ORF">GCM10011379_15890</name>
</gene>
<accession>A0A917IUQ1</accession>
<dbReference type="AlphaFoldDB" id="A0A917IUQ1"/>
<dbReference type="Pfam" id="PF13585">
    <property type="entry name" value="CHU_C"/>
    <property type="match status" value="1"/>
</dbReference>
<dbReference type="Proteomes" id="UP000627292">
    <property type="component" value="Unassembled WGS sequence"/>
</dbReference>
<keyword evidence="1" id="KW-0812">Transmembrane</keyword>
<name>A0A917IUQ1_9BACT</name>
<keyword evidence="1" id="KW-1133">Transmembrane helix</keyword>
<sequence>MFISYLAYMTRLALHPYWLIVIALFLFPSIVPAQLQVNAVSSTPSTCANNGSITIDAVTVSPPLLFSITAGPVPAPVQTASVFHSLPAGTYTVTISDGAANTVSRNVVVDGNYLPPDLQPVNIHPFCNGGSDGQIAGNRVAGTGLAPFTWQLMVPSPVVTPPQASDTFKSLPAGDYTIRLTDACGGFRTFITTLTNPPLSNMVFFVPPRIAITGCDSAMLSMSLHADAWRFPLTCTFVTGSGSFTTRSPTIIDTSGCCGYITLEQLLPGFTYGDQVQVTITDSCGASVVSPTYTARPFSFCTQVAQYFADCDYKTSIIFNLNGGACEVPGTIGTYLKAPVSYVVTDAANAVLATGSETGFPGIGGYPIISSFTVKDLPVNNTYHIVIADSCGHTTERDFYVPAAVTPVPAISSLQIVPTACVDSAAFAFLFVENFKKEPRLVLLSGPVRMGSTKAGYAYESNYVYPDTLAPMGFGYNNYRFDMSNLSAGTYQFKLIDSCGSEVFDHITIAETEVTNLSHRFTYRKGCPGDNKLYYNIAASHGNIRIRNLTTGEEVYKYYQPQDATVFINDSVSNLASGRYELAFTYASAYGVSSPINHLPVDCKVITDTLVIEGYQTPAILINNYVQCKTNTYLELVADSSKGVAPFSYEIISGPQVFPVQSGNLFAAATPGTYTARIYDVCGNASTTGVTVSAISFPPIAERTFSCNSRQLTYGRSAYYTYRWTTPGGVTYATDTLTIDPVTPGDTGVYTIQRATDINGCRDTSYTTYHLQLKNVYTQNISLCPGRSVTVGRHSYNIAGVFTDTLVRPLLCDSVVVTRITLLPYKRDSVRYTMCPGQQYPFNGRTYSVAGVYSDTLGTATCDSIVTLLLSINLKRDSIVRSTCANMPYVFNGRQLTQPGIYRDTLPTAGCDSIVVLNLSVLPVKRNTINITICAGESFQFNGLLLTEAGVYHDTLPTATCDSMVVLNLSVTAPVIQVSANADTVVVGGSIQLQATQANQYRWEGGGVVFNNPGIANPAATPSRSGWITVHAASDPEGCPVSDSVFITVLSRATYCADAYIYMPTGFTPNGDGRNDWFRVVAQKITLKSFRIFNRWGEQVFTTNDIATGWNGRYKGERLPGSYVYMVTYTDCMGVVKMVTGTITLLL</sequence>
<organism evidence="2 3">
    <name type="scientific">Filimonas zeae</name>
    <dbReference type="NCBI Taxonomy" id="1737353"/>
    <lineage>
        <taxon>Bacteria</taxon>
        <taxon>Pseudomonadati</taxon>
        <taxon>Bacteroidota</taxon>
        <taxon>Chitinophagia</taxon>
        <taxon>Chitinophagales</taxon>
        <taxon>Chitinophagaceae</taxon>
        <taxon>Filimonas</taxon>
    </lineage>
</organism>
<evidence type="ECO:0000313" key="3">
    <source>
        <dbReference type="Proteomes" id="UP000627292"/>
    </source>
</evidence>
<keyword evidence="3" id="KW-1185">Reference proteome</keyword>
<protein>
    <recommendedName>
        <fullName evidence="4">Gliding motility-associated C-terminal domain-containing protein</fullName>
    </recommendedName>
</protein>
<reference evidence="2" key="2">
    <citation type="submission" date="2020-09" db="EMBL/GenBank/DDBJ databases">
        <authorList>
            <person name="Sun Q."/>
            <person name="Zhou Y."/>
        </authorList>
    </citation>
    <scope>NUCLEOTIDE SEQUENCE</scope>
    <source>
        <strain evidence="2">CGMCC 1.15290</strain>
    </source>
</reference>
<proteinExistence type="predicted"/>
<evidence type="ECO:0000313" key="2">
    <source>
        <dbReference type="EMBL" id="GGH64162.1"/>
    </source>
</evidence>
<comment type="caution">
    <text evidence="2">The sequence shown here is derived from an EMBL/GenBank/DDBJ whole genome shotgun (WGS) entry which is preliminary data.</text>
</comment>
<dbReference type="EMBL" id="BMIB01000002">
    <property type="protein sequence ID" value="GGH64162.1"/>
    <property type="molecule type" value="Genomic_DNA"/>
</dbReference>
<feature type="transmembrane region" description="Helical" evidence="1">
    <location>
        <begin position="12"/>
        <end position="31"/>
    </location>
</feature>
<dbReference type="NCBIfam" id="TIGR04131">
    <property type="entry name" value="Bac_Flav_CTERM"/>
    <property type="match status" value="1"/>
</dbReference>